<reference evidence="1" key="4">
    <citation type="submission" date="2019-03" db="UniProtKB">
        <authorList>
            <consortium name="EnsemblPlants"/>
        </authorList>
    </citation>
    <scope>IDENTIFICATION</scope>
</reference>
<protein>
    <submittedName>
        <fullName evidence="1">Uncharacterized protein</fullName>
    </submittedName>
</protein>
<evidence type="ECO:0000313" key="2">
    <source>
        <dbReference type="Proteomes" id="UP000015105"/>
    </source>
</evidence>
<reference evidence="1" key="5">
    <citation type="journal article" date="2021" name="G3 (Bethesda)">
        <title>Aegilops tauschii genome assembly Aet v5.0 features greater sequence contiguity and improved annotation.</title>
        <authorList>
            <person name="Wang L."/>
            <person name="Zhu T."/>
            <person name="Rodriguez J.C."/>
            <person name="Deal K.R."/>
            <person name="Dubcovsky J."/>
            <person name="McGuire P.E."/>
            <person name="Lux T."/>
            <person name="Spannagl M."/>
            <person name="Mayer K.F.X."/>
            <person name="Baldrich P."/>
            <person name="Meyers B.C."/>
            <person name="Huo N."/>
            <person name="Gu Y.Q."/>
            <person name="Zhou H."/>
            <person name="Devos K.M."/>
            <person name="Bennetzen J.L."/>
            <person name="Unver T."/>
            <person name="Budak H."/>
            <person name="Gulick P.J."/>
            <person name="Galiba G."/>
            <person name="Kalapos B."/>
            <person name="Nelson D.R."/>
            <person name="Li P."/>
            <person name="You F.M."/>
            <person name="Luo M.C."/>
            <person name="Dvorak J."/>
        </authorList>
    </citation>
    <scope>NUCLEOTIDE SEQUENCE [LARGE SCALE GENOMIC DNA]</scope>
    <source>
        <strain evidence="1">cv. AL8/78</strain>
    </source>
</reference>
<name>A0A452YV68_AEGTS</name>
<reference evidence="2" key="2">
    <citation type="journal article" date="2017" name="Nat. Plants">
        <title>The Aegilops tauschii genome reveals multiple impacts of transposons.</title>
        <authorList>
            <person name="Zhao G."/>
            <person name="Zou C."/>
            <person name="Li K."/>
            <person name="Wang K."/>
            <person name="Li T."/>
            <person name="Gao L."/>
            <person name="Zhang X."/>
            <person name="Wang H."/>
            <person name="Yang Z."/>
            <person name="Liu X."/>
            <person name="Jiang W."/>
            <person name="Mao L."/>
            <person name="Kong X."/>
            <person name="Jiao Y."/>
            <person name="Jia J."/>
        </authorList>
    </citation>
    <scope>NUCLEOTIDE SEQUENCE [LARGE SCALE GENOMIC DNA]</scope>
    <source>
        <strain evidence="2">cv. AL8/78</strain>
    </source>
</reference>
<dbReference type="EnsemblPlants" id="AET1Gv20540900.1">
    <property type="protein sequence ID" value="AET1Gv20540900.1"/>
    <property type="gene ID" value="AET1Gv20540900"/>
</dbReference>
<proteinExistence type="predicted"/>
<accession>A0A452YV68</accession>
<keyword evidence="2" id="KW-1185">Reference proteome</keyword>
<dbReference type="Gramene" id="AET1Gv20540900.1">
    <property type="protein sequence ID" value="AET1Gv20540900.1"/>
    <property type="gene ID" value="AET1Gv20540900"/>
</dbReference>
<reference evidence="1" key="3">
    <citation type="journal article" date="2017" name="Nature">
        <title>Genome sequence of the progenitor of the wheat D genome Aegilops tauschii.</title>
        <authorList>
            <person name="Luo M.C."/>
            <person name="Gu Y.Q."/>
            <person name="Puiu D."/>
            <person name="Wang H."/>
            <person name="Twardziok S.O."/>
            <person name="Deal K.R."/>
            <person name="Huo N."/>
            <person name="Zhu T."/>
            <person name="Wang L."/>
            <person name="Wang Y."/>
            <person name="McGuire P.E."/>
            <person name="Liu S."/>
            <person name="Long H."/>
            <person name="Ramasamy R.K."/>
            <person name="Rodriguez J.C."/>
            <person name="Van S.L."/>
            <person name="Yuan L."/>
            <person name="Wang Z."/>
            <person name="Xia Z."/>
            <person name="Xiao L."/>
            <person name="Anderson O.D."/>
            <person name="Ouyang S."/>
            <person name="Liang Y."/>
            <person name="Zimin A.V."/>
            <person name="Pertea G."/>
            <person name="Qi P."/>
            <person name="Bennetzen J.L."/>
            <person name="Dai X."/>
            <person name="Dawson M.W."/>
            <person name="Muller H.G."/>
            <person name="Kugler K."/>
            <person name="Rivarola-Duarte L."/>
            <person name="Spannagl M."/>
            <person name="Mayer K.F.X."/>
            <person name="Lu F.H."/>
            <person name="Bevan M.W."/>
            <person name="Leroy P."/>
            <person name="Li P."/>
            <person name="You F.M."/>
            <person name="Sun Q."/>
            <person name="Liu Z."/>
            <person name="Lyons E."/>
            <person name="Wicker T."/>
            <person name="Salzberg S.L."/>
            <person name="Devos K.M."/>
            <person name="Dvorak J."/>
        </authorList>
    </citation>
    <scope>NUCLEOTIDE SEQUENCE [LARGE SCALE GENOMIC DNA]</scope>
    <source>
        <strain evidence="1">cv. AL8/78</strain>
    </source>
</reference>
<dbReference type="Proteomes" id="UP000015105">
    <property type="component" value="Chromosome 1D"/>
</dbReference>
<organism evidence="1 2">
    <name type="scientific">Aegilops tauschii subsp. strangulata</name>
    <name type="common">Goatgrass</name>
    <dbReference type="NCBI Taxonomy" id="200361"/>
    <lineage>
        <taxon>Eukaryota</taxon>
        <taxon>Viridiplantae</taxon>
        <taxon>Streptophyta</taxon>
        <taxon>Embryophyta</taxon>
        <taxon>Tracheophyta</taxon>
        <taxon>Spermatophyta</taxon>
        <taxon>Magnoliopsida</taxon>
        <taxon>Liliopsida</taxon>
        <taxon>Poales</taxon>
        <taxon>Poaceae</taxon>
        <taxon>BOP clade</taxon>
        <taxon>Pooideae</taxon>
        <taxon>Triticodae</taxon>
        <taxon>Triticeae</taxon>
        <taxon>Triticinae</taxon>
        <taxon>Aegilops</taxon>
    </lineage>
</organism>
<dbReference type="AlphaFoldDB" id="A0A452YV68"/>
<reference evidence="2" key="1">
    <citation type="journal article" date="2014" name="Science">
        <title>Ancient hybridizations among the ancestral genomes of bread wheat.</title>
        <authorList>
            <consortium name="International Wheat Genome Sequencing Consortium,"/>
            <person name="Marcussen T."/>
            <person name="Sandve S.R."/>
            <person name="Heier L."/>
            <person name="Spannagl M."/>
            <person name="Pfeifer M."/>
            <person name="Jakobsen K.S."/>
            <person name="Wulff B.B."/>
            <person name="Steuernagel B."/>
            <person name="Mayer K.F."/>
            <person name="Olsen O.A."/>
        </authorList>
    </citation>
    <scope>NUCLEOTIDE SEQUENCE [LARGE SCALE GENOMIC DNA]</scope>
    <source>
        <strain evidence="2">cv. AL8/78</strain>
    </source>
</reference>
<sequence length="33" mass="3715">QVLFSDINAYEVDLGTEEKHCFCRESDLLAVVA</sequence>
<evidence type="ECO:0000313" key="1">
    <source>
        <dbReference type="EnsemblPlants" id="AET1Gv20540900.1"/>
    </source>
</evidence>